<evidence type="ECO:0000259" key="2">
    <source>
        <dbReference type="PROSITE" id="PS51782"/>
    </source>
</evidence>
<dbReference type="CDD" id="cd00118">
    <property type="entry name" value="LysM"/>
    <property type="match status" value="2"/>
</dbReference>
<evidence type="ECO:0000313" key="3">
    <source>
        <dbReference type="EMBL" id="NYE85062.1"/>
    </source>
</evidence>
<evidence type="ECO:0000313" key="4">
    <source>
        <dbReference type="Proteomes" id="UP000542125"/>
    </source>
</evidence>
<dbReference type="SUPFAM" id="SSF53955">
    <property type="entry name" value="Lysozyme-like"/>
    <property type="match status" value="1"/>
</dbReference>
<comment type="caution">
    <text evidence="3">The sequence shown here is derived from an EMBL/GenBank/DDBJ whole genome shotgun (WGS) entry which is preliminary data.</text>
</comment>
<dbReference type="InterPro" id="IPR036779">
    <property type="entry name" value="LysM_dom_sf"/>
</dbReference>
<dbReference type="PROSITE" id="PS51782">
    <property type="entry name" value="LYSM"/>
    <property type="match status" value="2"/>
</dbReference>
<dbReference type="GO" id="GO:0008932">
    <property type="term" value="F:lytic endotransglycosylase activity"/>
    <property type="evidence" value="ECO:0007669"/>
    <property type="project" value="TreeGrafter"/>
</dbReference>
<protein>
    <submittedName>
        <fullName evidence="3">Membrane-bound lytic murein transglycosylase D</fullName>
    </submittedName>
</protein>
<proteinExistence type="inferred from homology"/>
<dbReference type="Pfam" id="PF01476">
    <property type="entry name" value="LysM"/>
    <property type="match status" value="2"/>
</dbReference>
<dbReference type="AlphaFoldDB" id="A0A7Y9IXS9"/>
<dbReference type="InterPro" id="IPR023346">
    <property type="entry name" value="Lysozyme-like_dom_sf"/>
</dbReference>
<gene>
    <name evidence="3" type="ORF">FHW18_004369</name>
</gene>
<dbReference type="PANTHER" id="PTHR33734">
    <property type="entry name" value="LYSM DOMAIN-CONTAINING GPI-ANCHORED PROTEIN 2"/>
    <property type="match status" value="1"/>
</dbReference>
<sequence>MEIRLGGAWISRTTLRDCIPRGALLKVITAGALLALAACAPLPPANPGDTSANAETMSTVADLPNVPANPRVAAATQGRRLDSPLIKQVAPTGLSPLVVDLTVAPADVWTRIRRSFAVPNIDTPLVREWENFYASKPEYLQRTAQRAGKYLYYIIEEIDQRGMPSELALLPFVESSFDPWALSRSQASGLWQFVPATGRGYNLKQDWWRDERRDPIASTNAALDYLQYLFEFHGDWHLALASYNWGEGSVKRAIEKKAGQGMPTDYLSLDMPDETRNYVPKLQAIKNIIANPAKFSIVLPTIDNQPYFVTVTKSRNIDVKLAAQLAEMPLEEFKALNPSFNRGVILGRHEPTLILPADRIGVFEANLLAHNGELSSWHTHQMARGDTLASVAKQYRTSVATLRSANGLGPKSSVSAGDSLIVPVGAAAGEPAIIATAVPAAVRPVAARGAAAVGKKVHVRTHRVTKGDSLSSIAKRYDTTVDQLRALNRIKGSAVQMGKTLQIPGTDSRS</sequence>
<dbReference type="PANTHER" id="PTHR33734:SF22">
    <property type="entry name" value="MEMBRANE-BOUND LYTIC MUREIN TRANSGLYCOSYLASE D"/>
    <property type="match status" value="1"/>
</dbReference>
<dbReference type="PROSITE" id="PS00922">
    <property type="entry name" value="TRANSGLYCOSYLASE"/>
    <property type="match status" value="1"/>
</dbReference>
<feature type="domain" description="LysM" evidence="2">
    <location>
        <begin position="378"/>
        <end position="422"/>
    </location>
</feature>
<comment type="similarity">
    <text evidence="1">Belongs to the transglycosylase Slt family.</text>
</comment>
<dbReference type="SUPFAM" id="SSF54106">
    <property type="entry name" value="LysM domain"/>
    <property type="match status" value="2"/>
</dbReference>
<accession>A0A7Y9IXS9</accession>
<dbReference type="Gene3D" id="3.10.350.10">
    <property type="entry name" value="LysM domain"/>
    <property type="match status" value="2"/>
</dbReference>
<dbReference type="RefSeq" id="WP_257022585.1">
    <property type="nucleotide sequence ID" value="NZ_JACBYR010000002.1"/>
</dbReference>
<reference evidence="3 4" key="1">
    <citation type="submission" date="2020-07" db="EMBL/GenBank/DDBJ databases">
        <title>Genomic Encyclopedia of Type Strains, Phase IV (KMG-V): Genome sequencing to study the core and pangenomes of soil and plant-associated prokaryotes.</title>
        <authorList>
            <person name="Whitman W."/>
        </authorList>
    </citation>
    <scope>NUCLEOTIDE SEQUENCE [LARGE SCALE GENOMIC DNA]</scope>
    <source>
        <strain evidence="3 4">SAS40</strain>
    </source>
</reference>
<dbReference type="InterPro" id="IPR000189">
    <property type="entry name" value="Transglyc_AS"/>
</dbReference>
<organism evidence="3 4">
    <name type="scientific">Pigmentiphaga litoralis</name>
    <dbReference type="NCBI Taxonomy" id="516702"/>
    <lineage>
        <taxon>Bacteria</taxon>
        <taxon>Pseudomonadati</taxon>
        <taxon>Pseudomonadota</taxon>
        <taxon>Betaproteobacteria</taxon>
        <taxon>Burkholderiales</taxon>
        <taxon>Alcaligenaceae</taxon>
        <taxon>Pigmentiphaga</taxon>
    </lineage>
</organism>
<dbReference type="Pfam" id="PF01464">
    <property type="entry name" value="SLT"/>
    <property type="match status" value="1"/>
</dbReference>
<dbReference type="SMART" id="SM00257">
    <property type="entry name" value="LysM"/>
    <property type="match status" value="2"/>
</dbReference>
<name>A0A7Y9IXS9_9BURK</name>
<dbReference type="InterPro" id="IPR008258">
    <property type="entry name" value="Transglycosylase_SLT_dom_1"/>
</dbReference>
<dbReference type="GO" id="GO:0016020">
    <property type="term" value="C:membrane"/>
    <property type="evidence" value="ECO:0007669"/>
    <property type="project" value="InterPro"/>
</dbReference>
<dbReference type="InterPro" id="IPR018392">
    <property type="entry name" value="LysM"/>
</dbReference>
<evidence type="ECO:0000256" key="1">
    <source>
        <dbReference type="ARBA" id="ARBA00007734"/>
    </source>
</evidence>
<dbReference type="EMBL" id="JACBYR010000002">
    <property type="protein sequence ID" value="NYE85062.1"/>
    <property type="molecule type" value="Genomic_DNA"/>
</dbReference>
<keyword evidence="4" id="KW-1185">Reference proteome</keyword>
<feature type="domain" description="LysM" evidence="2">
    <location>
        <begin position="460"/>
        <end position="503"/>
    </location>
</feature>
<dbReference type="CDD" id="cd16894">
    <property type="entry name" value="MltD-like"/>
    <property type="match status" value="1"/>
</dbReference>
<dbReference type="Gene3D" id="1.10.530.10">
    <property type="match status" value="1"/>
</dbReference>
<dbReference type="GO" id="GO:0000270">
    <property type="term" value="P:peptidoglycan metabolic process"/>
    <property type="evidence" value="ECO:0007669"/>
    <property type="project" value="InterPro"/>
</dbReference>
<dbReference type="Proteomes" id="UP000542125">
    <property type="component" value="Unassembled WGS sequence"/>
</dbReference>